<keyword evidence="3 5" id="KW-0687">Ribonucleoprotein</keyword>
<evidence type="ECO:0000313" key="6">
    <source>
        <dbReference type="EMBL" id="ROR72932.1"/>
    </source>
</evidence>
<proteinExistence type="inferred from homology"/>
<evidence type="ECO:0000313" key="7">
    <source>
        <dbReference type="Proteomes" id="UP000280668"/>
    </source>
</evidence>
<dbReference type="GO" id="GO:1990904">
    <property type="term" value="C:ribonucleoprotein complex"/>
    <property type="evidence" value="ECO:0007669"/>
    <property type="project" value="UniProtKB-KW"/>
</dbReference>
<dbReference type="Gene3D" id="1.10.287.3980">
    <property type="match status" value="1"/>
</dbReference>
<protein>
    <recommendedName>
        <fullName evidence="4 5">Large ribosomal subunit protein bL34</fullName>
    </recommendedName>
</protein>
<dbReference type="InterPro" id="IPR020939">
    <property type="entry name" value="Ribosomal_bL34_CS"/>
</dbReference>
<evidence type="ECO:0000256" key="4">
    <source>
        <dbReference type="ARBA" id="ARBA00035177"/>
    </source>
</evidence>
<evidence type="ECO:0000256" key="5">
    <source>
        <dbReference type="HAMAP-Rule" id="MF_00391"/>
    </source>
</evidence>
<dbReference type="GO" id="GO:0003735">
    <property type="term" value="F:structural constituent of ribosome"/>
    <property type="evidence" value="ECO:0007669"/>
    <property type="project" value="InterPro"/>
</dbReference>
<dbReference type="EMBL" id="RKHK01000001">
    <property type="protein sequence ID" value="ROR72932.1"/>
    <property type="molecule type" value="Genomic_DNA"/>
</dbReference>
<dbReference type="PANTHER" id="PTHR14503:SF4">
    <property type="entry name" value="LARGE RIBOSOMAL SUBUNIT PROTEIN BL34M"/>
    <property type="match status" value="1"/>
</dbReference>
<dbReference type="NCBIfam" id="TIGR01030">
    <property type="entry name" value="rpmH_bact"/>
    <property type="match status" value="1"/>
</dbReference>
<evidence type="ECO:0000256" key="1">
    <source>
        <dbReference type="ARBA" id="ARBA00010111"/>
    </source>
</evidence>
<dbReference type="HAMAP" id="MF_00391">
    <property type="entry name" value="Ribosomal_bL34"/>
    <property type="match status" value="1"/>
</dbReference>
<evidence type="ECO:0000256" key="3">
    <source>
        <dbReference type="ARBA" id="ARBA00023274"/>
    </source>
</evidence>
<dbReference type="PANTHER" id="PTHR14503">
    <property type="entry name" value="MITOCHONDRIAL RIBOSOMAL PROTEIN 34 FAMILY MEMBER"/>
    <property type="match status" value="1"/>
</dbReference>
<keyword evidence="2 5" id="KW-0689">Ribosomal protein</keyword>
<organism evidence="6 7">
    <name type="scientific">Bogoriella caseilytica</name>
    <dbReference type="NCBI Taxonomy" id="56055"/>
    <lineage>
        <taxon>Bacteria</taxon>
        <taxon>Bacillati</taxon>
        <taxon>Actinomycetota</taxon>
        <taxon>Actinomycetes</taxon>
        <taxon>Micrococcales</taxon>
        <taxon>Bogoriellaceae</taxon>
        <taxon>Bogoriella</taxon>
    </lineage>
</organism>
<keyword evidence="7" id="KW-1185">Reference proteome</keyword>
<comment type="caution">
    <text evidence="6">The sequence shown here is derived from an EMBL/GenBank/DDBJ whole genome shotgun (WGS) entry which is preliminary data.</text>
</comment>
<dbReference type="GO" id="GO:0005840">
    <property type="term" value="C:ribosome"/>
    <property type="evidence" value="ECO:0007669"/>
    <property type="project" value="UniProtKB-KW"/>
</dbReference>
<dbReference type="FunFam" id="1.10.287.3980:FF:000001">
    <property type="entry name" value="Mitochondrial ribosomal protein L34"/>
    <property type="match status" value="1"/>
</dbReference>
<gene>
    <name evidence="5" type="primary">rpmH</name>
    <name evidence="6" type="ORF">EDD31_1296</name>
</gene>
<dbReference type="GO" id="GO:0006412">
    <property type="term" value="P:translation"/>
    <property type="evidence" value="ECO:0007669"/>
    <property type="project" value="UniProtKB-UniRule"/>
</dbReference>
<evidence type="ECO:0000256" key="2">
    <source>
        <dbReference type="ARBA" id="ARBA00022980"/>
    </source>
</evidence>
<dbReference type="AlphaFoldDB" id="A0A3N2BCI9"/>
<dbReference type="PROSITE" id="PS00784">
    <property type="entry name" value="RIBOSOMAL_L34"/>
    <property type="match status" value="1"/>
</dbReference>
<dbReference type="Pfam" id="PF00468">
    <property type="entry name" value="Ribosomal_L34"/>
    <property type="match status" value="1"/>
</dbReference>
<dbReference type="InterPro" id="IPR000271">
    <property type="entry name" value="Ribosomal_bL34"/>
</dbReference>
<name>A0A3N2BCI9_9MICO</name>
<dbReference type="Proteomes" id="UP000280668">
    <property type="component" value="Unassembled WGS sequence"/>
</dbReference>
<comment type="similarity">
    <text evidence="1 5">Belongs to the bacterial ribosomal protein bL34 family.</text>
</comment>
<accession>A0A3N2BCI9</accession>
<sequence>MMRKTGNVATGYPKASAASFVHKCVRGITAVLGARAVDHPCPLTYRGEVVSAPGCPQWCPCRLTASNADSDHGESAPIHLWSSAVSKRTFQPNTRRRKKVHGFRLRMRTRAGRAIVAARRRKGREKLTA</sequence>
<reference evidence="6 7" key="1">
    <citation type="submission" date="2018-11" db="EMBL/GenBank/DDBJ databases">
        <title>Sequencing the genomes of 1000 actinobacteria strains.</title>
        <authorList>
            <person name="Klenk H.-P."/>
        </authorList>
    </citation>
    <scope>NUCLEOTIDE SEQUENCE [LARGE SCALE GENOMIC DNA]</scope>
    <source>
        <strain evidence="6 7">DSM 11294</strain>
    </source>
</reference>